<proteinExistence type="predicted"/>
<sequence length="84" mass="9998">MKFKCAFWLIEANRSSPLHLYCSILTKTRFGALLCFVLFCQRSVLISKCCICWQKPVFEKETRCFCPFQLLTYIKVRFSCYTFV</sequence>
<dbReference type="EnsemblPlants" id="KQK97993">
    <property type="protein sequence ID" value="KQK97993"/>
    <property type="gene ID" value="SETIT_011487mg"/>
</dbReference>
<dbReference type="EMBL" id="AGNK02004419">
    <property type="status" value="NOT_ANNOTATED_CDS"/>
    <property type="molecule type" value="Genomic_DNA"/>
</dbReference>
<dbReference type="Gramene" id="KQK97993">
    <property type="protein sequence ID" value="KQK97993"/>
    <property type="gene ID" value="SETIT_011487mg"/>
</dbReference>
<keyword evidence="2" id="KW-1185">Reference proteome</keyword>
<evidence type="ECO:0000313" key="1">
    <source>
        <dbReference type="EnsemblPlants" id="KQK97993"/>
    </source>
</evidence>
<dbReference type="AlphaFoldDB" id="K3YB93"/>
<reference evidence="1" key="2">
    <citation type="submission" date="2018-08" db="UniProtKB">
        <authorList>
            <consortium name="EnsemblPlants"/>
        </authorList>
    </citation>
    <scope>IDENTIFICATION</scope>
    <source>
        <strain evidence="1">Yugu1</strain>
    </source>
</reference>
<accession>K3YB93</accession>
<name>K3YB93_SETIT</name>
<evidence type="ECO:0000313" key="2">
    <source>
        <dbReference type="Proteomes" id="UP000004995"/>
    </source>
</evidence>
<organism evidence="1 2">
    <name type="scientific">Setaria italica</name>
    <name type="common">Foxtail millet</name>
    <name type="synonym">Panicum italicum</name>
    <dbReference type="NCBI Taxonomy" id="4555"/>
    <lineage>
        <taxon>Eukaryota</taxon>
        <taxon>Viridiplantae</taxon>
        <taxon>Streptophyta</taxon>
        <taxon>Embryophyta</taxon>
        <taxon>Tracheophyta</taxon>
        <taxon>Spermatophyta</taxon>
        <taxon>Magnoliopsida</taxon>
        <taxon>Liliopsida</taxon>
        <taxon>Poales</taxon>
        <taxon>Poaceae</taxon>
        <taxon>PACMAD clade</taxon>
        <taxon>Panicoideae</taxon>
        <taxon>Panicodae</taxon>
        <taxon>Paniceae</taxon>
        <taxon>Cenchrinae</taxon>
        <taxon>Setaria</taxon>
    </lineage>
</organism>
<dbReference type="InParanoid" id="K3YB93"/>
<protein>
    <submittedName>
        <fullName evidence="1">Uncharacterized protein</fullName>
    </submittedName>
</protein>
<dbReference type="HOGENOM" id="CLU_2531769_0_0_1"/>
<dbReference type="Proteomes" id="UP000004995">
    <property type="component" value="Unassembled WGS sequence"/>
</dbReference>
<reference evidence="2" key="1">
    <citation type="journal article" date="2012" name="Nat. Biotechnol.">
        <title>Reference genome sequence of the model plant Setaria.</title>
        <authorList>
            <person name="Bennetzen J.L."/>
            <person name="Schmutz J."/>
            <person name="Wang H."/>
            <person name="Percifield R."/>
            <person name="Hawkins J."/>
            <person name="Pontaroli A.C."/>
            <person name="Estep M."/>
            <person name="Feng L."/>
            <person name="Vaughn J.N."/>
            <person name="Grimwood J."/>
            <person name="Jenkins J."/>
            <person name="Barry K."/>
            <person name="Lindquist E."/>
            <person name="Hellsten U."/>
            <person name="Deshpande S."/>
            <person name="Wang X."/>
            <person name="Wu X."/>
            <person name="Mitros T."/>
            <person name="Triplett J."/>
            <person name="Yang X."/>
            <person name="Ye C.Y."/>
            <person name="Mauro-Herrera M."/>
            <person name="Wang L."/>
            <person name="Li P."/>
            <person name="Sharma M."/>
            <person name="Sharma R."/>
            <person name="Ronald P.C."/>
            <person name="Panaud O."/>
            <person name="Kellogg E.A."/>
            <person name="Brutnell T.P."/>
            <person name="Doust A.N."/>
            <person name="Tuskan G.A."/>
            <person name="Rokhsar D."/>
            <person name="Devos K.M."/>
        </authorList>
    </citation>
    <scope>NUCLEOTIDE SEQUENCE [LARGE SCALE GENOMIC DNA]</scope>
    <source>
        <strain evidence="2">cv. Yugu1</strain>
    </source>
</reference>